<evidence type="ECO:0000256" key="4">
    <source>
        <dbReference type="ARBA" id="ARBA00023242"/>
    </source>
</evidence>
<dbReference type="Proteomes" id="UP001445076">
    <property type="component" value="Unassembled WGS sequence"/>
</dbReference>
<sequence length="269" mass="29840">MGVTVLQIFPDASRSGCLETEKLHKRIMHLDATQCGMFTVDCDTYYTTAHAGKYLDATQCGMFTVDCDTYYTTAHAGKYLDATQCGMFTVDCDTYYTTAHAGVAGGGVRKMHIVHNSETPTTTYAILDTGTKQVTLSADFLFDLLLSRLDHMYQSKKNLKIESKGAKYELGDFLVKIGTVSMSGHYKGILVEVEYLPCVSPALCWSLIREFMQSFMGSCVKPTPPNYLQAHYQDIHTPQDTVQQYVEKFNEIREGQQAYSGGQPTGAGL</sequence>
<evidence type="ECO:0000256" key="3">
    <source>
        <dbReference type="ARBA" id="ARBA00019690"/>
    </source>
</evidence>
<protein>
    <recommendedName>
        <fullName evidence="3 6">Mediator of RNA polymerase II transcription subunit 20</fullName>
    </recommendedName>
    <alternativeName>
        <fullName evidence="5 6">Mediator complex subunit 20</fullName>
    </alternativeName>
</protein>
<dbReference type="Pfam" id="PF08612">
    <property type="entry name" value="Med20"/>
    <property type="match status" value="1"/>
</dbReference>
<evidence type="ECO:0000256" key="6">
    <source>
        <dbReference type="RuleBase" id="RU364152"/>
    </source>
</evidence>
<keyword evidence="6" id="KW-0805">Transcription regulation</keyword>
<keyword evidence="8" id="KW-1185">Reference proteome</keyword>
<comment type="caution">
    <text evidence="7">The sequence shown here is derived from an EMBL/GenBank/DDBJ whole genome shotgun (WGS) entry which is preliminary data.</text>
</comment>
<comment type="similarity">
    <text evidence="2 6">Belongs to the Mediator complex subunit 20 family.</text>
</comment>
<reference evidence="7 8" key="1">
    <citation type="journal article" date="2024" name="BMC Genomics">
        <title>Genome assembly of redclaw crayfish (Cherax quadricarinatus) provides insights into its immune adaptation and hypoxia tolerance.</title>
        <authorList>
            <person name="Liu Z."/>
            <person name="Zheng J."/>
            <person name="Li H."/>
            <person name="Fang K."/>
            <person name="Wang S."/>
            <person name="He J."/>
            <person name="Zhou D."/>
            <person name="Weng S."/>
            <person name="Chi M."/>
            <person name="Gu Z."/>
            <person name="He J."/>
            <person name="Li F."/>
            <person name="Wang M."/>
        </authorList>
    </citation>
    <scope>NUCLEOTIDE SEQUENCE [LARGE SCALE GENOMIC DNA]</scope>
    <source>
        <strain evidence="7">ZL_2023a</strain>
    </source>
</reference>
<evidence type="ECO:0000256" key="1">
    <source>
        <dbReference type="ARBA" id="ARBA00004123"/>
    </source>
</evidence>
<dbReference type="InterPro" id="IPR013921">
    <property type="entry name" value="Mediator_Med20"/>
</dbReference>
<organism evidence="7 8">
    <name type="scientific">Cherax quadricarinatus</name>
    <name type="common">Australian red claw crayfish</name>
    <dbReference type="NCBI Taxonomy" id="27406"/>
    <lineage>
        <taxon>Eukaryota</taxon>
        <taxon>Metazoa</taxon>
        <taxon>Ecdysozoa</taxon>
        <taxon>Arthropoda</taxon>
        <taxon>Crustacea</taxon>
        <taxon>Multicrustacea</taxon>
        <taxon>Malacostraca</taxon>
        <taxon>Eumalacostraca</taxon>
        <taxon>Eucarida</taxon>
        <taxon>Decapoda</taxon>
        <taxon>Pleocyemata</taxon>
        <taxon>Astacidea</taxon>
        <taxon>Parastacoidea</taxon>
        <taxon>Parastacidae</taxon>
        <taxon>Cherax</taxon>
    </lineage>
</organism>
<dbReference type="GO" id="GO:0006357">
    <property type="term" value="P:regulation of transcription by RNA polymerase II"/>
    <property type="evidence" value="ECO:0007669"/>
    <property type="project" value="InterPro"/>
</dbReference>
<comment type="function">
    <text evidence="6">Component of the Mediator complex, a coactivator involved in the regulated transcription of nearly all RNA polymerase II-dependent genes. Mediator functions as a bridge to convey information from gene-specific regulatory proteins to the basal RNA polymerase II transcription machinery. Mediator is recruited to promoters by direct interactions with regulatory proteins and serves as a scaffold for the assembly of a functional preinitiation complex with RNA polymerase II and the general transcription factors.</text>
</comment>
<dbReference type="AlphaFoldDB" id="A0AAW0VUK7"/>
<keyword evidence="6" id="KW-0804">Transcription</keyword>
<evidence type="ECO:0000313" key="8">
    <source>
        <dbReference type="Proteomes" id="UP001445076"/>
    </source>
</evidence>
<evidence type="ECO:0000256" key="5">
    <source>
        <dbReference type="ARBA" id="ARBA00031954"/>
    </source>
</evidence>
<accession>A0AAW0VUK7</accession>
<dbReference type="PANTHER" id="PTHR12465">
    <property type="entry name" value="UBIQUITIN SPECIFIC PROTEASE HOMOLOG 49"/>
    <property type="match status" value="1"/>
</dbReference>
<evidence type="ECO:0000313" key="7">
    <source>
        <dbReference type="EMBL" id="KAK8720647.1"/>
    </source>
</evidence>
<proteinExistence type="inferred from homology"/>
<evidence type="ECO:0000256" key="2">
    <source>
        <dbReference type="ARBA" id="ARBA00010743"/>
    </source>
</evidence>
<dbReference type="PANTHER" id="PTHR12465:SF0">
    <property type="entry name" value="MEDIATOR OF RNA POLYMERASE II TRANSCRIPTION SUBUNIT 20"/>
    <property type="match status" value="1"/>
</dbReference>
<dbReference type="GO" id="GO:0003713">
    <property type="term" value="F:transcription coactivator activity"/>
    <property type="evidence" value="ECO:0007669"/>
    <property type="project" value="TreeGrafter"/>
</dbReference>
<gene>
    <name evidence="6" type="primary">MED20</name>
    <name evidence="7" type="ORF">OTU49_013187</name>
</gene>
<name>A0AAW0VUK7_CHEQU</name>
<keyword evidence="4 6" id="KW-0539">Nucleus</keyword>
<keyword evidence="6" id="KW-0010">Activator</keyword>
<dbReference type="EMBL" id="JARKIK010000271">
    <property type="protein sequence ID" value="KAK8720647.1"/>
    <property type="molecule type" value="Genomic_DNA"/>
</dbReference>
<comment type="subunit">
    <text evidence="6">Component of the Mediator complex.</text>
</comment>
<dbReference type="GO" id="GO:0016592">
    <property type="term" value="C:mediator complex"/>
    <property type="evidence" value="ECO:0007669"/>
    <property type="project" value="InterPro"/>
</dbReference>
<comment type="subcellular location">
    <subcellularLocation>
        <location evidence="1 6">Nucleus</location>
    </subcellularLocation>
</comment>